<dbReference type="GO" id="GO:0016491">
    <property type="term" value="F:oxidoreductase activity"/>
    <property type="evidence" value="ECO:0007669"/>
    <property type="project" value="UniProtKB-KW"/>
</dbReference>
<dbReference type="GO" id="GO:0050660">
    <property type="term" value="F:flavin adenine dinucleotide binding"/>
    <property type="evidence" value="ECO:0007669"/>
    <property type="project" value="InterPro"/>
</dbReference>
<organism evidence="4 5">
    <name type="scientific">Zingiber officinale</name>
    <name type="common">Ginger</name>
    <name type="synonym">Amomum zingiber</name>
    <dbReference type="NCBI Taxonomy" id="94328"/>
    <lineage>
        <taxon>Eukaryota</taxon>
        <taxon>Viridiplantae</taxon>
        <taxon>Streptophyta</taxon>
        <taxon>Embryophyta</taxon>
        <taxon>Tracheophyta</taxon>
        <taxon>Spermatophyta</taxon>
        <taxon>Magnoliopsida</taxon>
        <taxon>Liliopsida</taxon>
        <taxon>Zingiberales</taxon>
        <taxon>Zingiberaceae</taxon>
        <taxon>Zingiber</taxon>
    </lineage>
</organism>
<protein>
    <submittedName>
        <fullName evidence="4">Uncharacterized protein</fullName>
    </submittedName>
</protein>
<evidence type="ECO:0000313" key="5">
    <source>
        <dbReference type="Proteomes" id="UP000734854"/>
    </source>
</evidence>
<reference evidence="4 5" key="1">
    <citation type="submission" date="2020-08" db="EMBL/GenBank/DDBJ databases">
        <title>Plant Genome Project.</title>
        <authorList>
            <person name="Zhang R.-G."/>
        </authorList>
    </citation>
    <scope>NUCLEOTIDE SEQUENCE [LARGE SCALE GENOMIC DNA]</scope>
    <source>
        <tissue evidence="4">Rhizome</tissue>
    </source>
</reference>
<keyword evidence="2" id="KW-0560">Oxidoreductase</keyword>
<dbReference type="AlphaFoldDB" id="A0A8J5KYH1"/>
<evidence type="ECO:0000256" key="3">
    <source>
        <dbReference type="SAM" id="SignalP"/>
    </source>
</evidence>
<feature type="chain" id="PRO_5035281783" evidence="3">
    <location>
        <begin position="27"/>
        <end position="192"/>
    </location>
</feature>
<keyword evidence="5" id="KW-1185">Reference proteome</keyword>
<comment type="caution">
    <text evidence="4">The sequence shown here is derived from an EMBL/GenBank/DDBJ whole genome shotgun (WGS) entry which is preliminary data.</text>
</comment>
<dbReference type="PANTHER" id="PTHR13878:SF104">
    <property type="entry name" value="FAD-BINDING PCMH-TYPE DOMAIN-CONTAINING PROTEIN"/>
    <property type="match status" value="1"/>
</dbReference>
<sequence>MAPATAFLLPLLSSVILLAAAMSVRASPPGPVVTCRSGNSNCTVTNAYGTFPDRSTCLVASVAYPGTEQELQAAVSVAAAKGQHMKALSAYSHSIPKLSCPCGPAGRGLVISTVRLNRTVTLQLESMFKRSIKNKVIPDVAFENSISSFTTAAPYSDNIWYPSQAKVIYRDDFKLPISAPGTGLNDFIGLRA</sequence>
<dbReference type="InterPro" id="IPR050432">
    <property type="entry name" value="FAD-linked_Oxidoreductases_BP"/>
</dbReference>
<comment type="similarity">
    <text evidence="1">Belongs to the oxygen-dependent FAD-linked oxidoreductase family.</text>
</comment>
<evidence type="ECO:0000256" key="1">
    <source>
        <dbReference type="ARBA" id="ARBA00005466"/>
    </source>
</evidence>
<dbReference type="EMBL" id="JACMSC010000010">
    <property type="protein sequence ID" value="KAG6503978.1"/>
    <property type="molecule type" value="Genomic_DNA"/>
</dbReference>
<dbReference type="InterPro" id="IPR036318">
    <property type="entry name" value="FAD-bd_PCMH-like_sf"/>
</dbReference>
<evidence type="ECO:0000313" key="4">
    <source>
        <dbReference type="EMBL" id="KAG6503978.1"/>
    </source>
</evidence>
<name>A0A8J5KYH1_ZINOF</name>
<dbReference type="Proteomes" id="UP000734854">
    <property type="component" value="Unassembled WGS sequence"/>
</dbReference>
<dbReference type="PANTHER" id="PTHR13878">
    <property type="entry name" value="GULONOLACTONE OXIDASE"/>
    <property type="match status" value="1"/>
</dbReference>
<proteinExistence type="inferred from homology"/>
<gene>
    <name evidence="4" type="ORF">ZIOFF_036302</name>
</gene>
<keyword evidence="3" id="KW-0732">Signal</keyword>
<evidence type="ECO:0000256" key="2">
    <source>
        <dbReference type="ARBA" id="ARBA00023002"/>
    </source>
</evidence>
<accession>A0A8J5KYH1</accession>
<feature type="signal peptide" evidence="3">
    <location>
        <begin position="1"/>
        <end position="26"/>
    </location>
</feature>
<dbReference type="SUPFAM" id="SSF56176">
    <property type="entry name" value="FAD-binding/transporter-associated domain-like"/>
    <property type="match status" value="1"/>
</dbReference>